<evidence type="ECO:0000256" key="2">
    <source>
        <dbReference type="ARBA" id="ARBA00023027"/>
    </source>
</evidence>
<dbReference type="GO" id="GO:0051287">
    <property type="term" value="F:NAD binding"/>
    <property type="evidence" value="ECO:0007669"/>
    <property type="project" value="InterPro"/>
</dbReference>
<keyword evidence="1" id="KW-0560">Oxidoreductase</keyword>
<dbReference type="GO" id="GO:0016491">
    <property type="term" value="F:oxidoreductase activity"/>
    <property type="evidence" value="ECO:0007669"/>
    <property type="project" value="UniProtKB-KW"/>
</dbReference>
<dbReference type="Pfam" id="PF02826">
    <property type="entry name" value="2-Hacid_dh_C"/>
    <property type="match status" value="1"/>
</dbReference>
<dbReference type="InterPro" id="IPR006140">
    <property type="entry name" value="D-isomer_DH_NAD-bd"/>
</dbReference>
<dbReference type="SUPFAM" id="SSF51735">
    <property type="entry name" value="NAD(P)-binding Rossmann-fold domains"/>
    <property type="match status" value="1"/>
</dbReference>
<comment type="caution">
    <text evidence="4">The sequence shown here is derived from an EMBL/GenBank/DDBJ whole genome shotgun (WGS) entry which is preliminary data.</text>
</comment>
<keyword evidence="2" id="KW-0520">NAD</keyword>
<evidence type="ECO:0000313" key="4">
    <source>
        <dbReference type="EMBL" id="GHO43372.1"/>
    </source>
</evidence>
<evidence type="ECO:0000256" key="1">
    <source>
        <dbReference type="ARBA" id="ARBA00023002"/>
    </source>
</evidence>
<organism evidence="4 5">
    <name type="scientific">Ktedonospora formicarum</name>
    <dbReference type="NCBI Taxonomy" id="2778364"/>
    <lineage>
        <taxon>Bacteria</taxon>
        <taxon>Bacillati</taxon>
        <taxon>Chloroflexota</taxon>
        <taxon>Ktedonobacteria</taxon>
        <taxon>Ktedonobacterales</taxon>
        <taxon>Ktedonobacteraceae</taxon>
        <taxon>Ktedonospora</taxon>
    </lineage>
</organism>
<dbReference type="RefSeq" id="WP_220192849.1">
    <property type="nucleotide sequence ID" value="NZ_BNJF01000001.1"/>
</dbReference>
<dbReference type="AlphaFoldDB" id="A0A8J3HZ88"/>
<dbReference type="SUPFAM" id="SSF52283">
    <property type="entry name" value="Formate/glycerate dehydrogenase catalytic domain-like"/>
    <property type="match status" value="1"/>
</dbReference>
<feature type="domain" description="D-isomer specific 2-hydroxyacid dehydrogenase NAD-binding" evidence="3">
    <location>
        <begin position="107"/>
        <end position="295"/>
    </location>
</feature>
<gene>
    <name evidence="4" type="ORF">KSX_15350</name>
</gene>
<sequence length="332" mass="37500">MATHPNIISRFGFSEYLLEKLRDAAQADITVIEEKESFNRSLRDAEIICGFLPNNWRELAPNLRWLQSPAAGLDSLRGNSILEPESGVIVTTASGVHITNISEYVFGSMIMFNRSWPQLLDMQKQRIWPPKTADYVEETYHIPFRERELAGQTLGIIGMGNIGRRIAQVAHAFGMRVLATRHSVHNGEQDPDADQLFPQENMHTVLGQSDYVVIAVPLTNKTEKLIGERELRAMRPHAYLVNIARGKVIDEEMLIRALQEDWIAGAGLDVTATEPLPKDSPLYSLPNVILTPHISGATNHYEARLAEIFADNLRRYRAGQELRNVYQSQRGY</sequence>
<protein>
    <submittedName>
        <fullName evidence="4">3-phosphoglycerate dehydrogenase</fullName>
    </submittedName>
</protein>
<accession>A0A8J3HZ88</accession>
<dbReference type="InterPro" id="IPR036291">
    <property type="entry name" value="NAD(P)-bd_dom_sf"/>
</dbReference>
<keyword evidence="5" id="KW-1185">Reference proteome</keyword>
<dbReference type="PANTHER" id="PTHR43333:SF1">
    <property type="entry name" value="D-ISOMER SPECIFIC 2-HYDROXYACID DEHYDROGENASE NAD-BINDING DOMAIN-CONTAINING PROTEIN"/>
    <property type="match status" value="1"/>
</dbReference>
<dbReference type="Proteomes" id="UP000612362">
    <property type="component" value="Unassembled WGS sequence"/>
</dbReference>
<evidence type="ECO:0000259" key="3">
    <source>
        <dbReference type="Pfam" id="PF02826"/>
    </source>
</evidence>
<dbReference type="EMBL" id="BNJF01000001">
    <property type="protein sequence ID" value="GHO43372.1"/>
    <property type="molecule type" value="Genomic_DNA"/>
</dbReference>
<dbReference type="Gene3D" id="3.40.50.720">
    <property type="entry name" value="NAD(P)-binding Rossmann-like Domain"/>
    <property type="match status" value="2"/>
</dbReference>
<reference evidence="4" key="1">
    <citation type="submission" date="2020-10" db="EMBL/GenBank/DDBJ databases">
        <title>Taxonomic study of unclassified bacteria belonging to the class Ktedonobacteria.</title>
        <authorList>
            <person name="Yabe S."/>
            <person name="Wang C.M."/>
            <person name="Zheng Y."/>
            <person name="Sakai Y."/>
            <person name="Cavaletti L."/>
            <person name="Monciardini P."/>
            <person name="Donadio S."/>
        </authorList>
    </citation>
    <scope>NUCLEOTIDE SEQUENCE</scope>
    <source>
        <strain evidence="4">SOSP1-1</strain>
    </source>
</reference>
<proteinExistence type="predicted"/>
<dbReference type="FunFam" id="3.40.50.720:FF:000363">
    <property type="entry name" value="D-isomer specific 2-hydroxyacid dehydrogenase"/>
    <property type="match status" value="1"/>
</dbReference>
<dbReference type="CDD" id="cd05300">
    <property type="entry name" value="2-Hacid_dh_1"/>
    <property type="match status" value="1"/>
</dbReference>
<name>A0A8J3HZ88_9CHLR</name>
<dbReference type="PANTHER" id="PTHR43333">
    <property type="entry name" value="2-HACID_DH_C DOMAIN-CONTAINING PROTEIN"/>
    <property type="match status" value="1"/>
</dbReference>
<evidence type="ECO:0000313" key="5">
    <source>
        <dbReference type="Proteomes" id="UP000612362"/>
    </source>
</evidence>